<evidence type="ECO:0000313" key="1">
    <source>
        <dbReference type="EMBL" id="AYU69017.1"/>
    </source>
</evidence>
<organism evidence="1">
    <name type="scientific">Escherichia coli</name>
    <dbReference type="NCBI Taxonomy" id="562"/>
    <lineage>
        <taxon>Bacteria</taxon>
        <taxon>Pseudomonadati</taxon>
        <taxon>Pseudomonadota</taxon>
        <taxon>Gammaproteobacteria</taxon>
        <taxon>Enterobacterales</taxon>
        <taxon>Enterobacteriaceae</taxon>
        <taxon>Escherichia</taxon>
    </lineage>
</organism>
<dbReference type="EMBL" id="MH847288">
    <property type="protein sequence ID" value="AYU69017.1"/>
    <property type="molecule type" value="Genomic_DNA"/>
</dbReference>
<proteinExistence type="predicted"/>
<reference evidence="1" key="1">
    <citation type="journal article" date="2018" name="Vet. Microbiol.">
        <title>Characterization of plasmids harboring blaCTX-M genes in Escherichia coli from French pigs.</title>
        <authorList>
            <person name="Lucas P."/>
            <person name="Jouy E."/>
            <person name="Le Devendec L."/>
            <person name="de Boisseson C."/>
            <person name="Perrin-Guyomard A."/>
            <person name="Jove T."/>
            <person name="Blanchard Y."/>
            <person name="Touzain F."/>
            <person name="Kempf I."/>
        </authorList>
    </citation>
    <scope>NUCLEOTIDE SEQUENCE</scope>
    <source>
        <strain evidence="1">12-034</strain>
        <plasmid evidence="1">p12-034</plasmid>
    </source>
</reference>
<geneLocation type="plasmid" evidence="1">
    <name>p12-034</name>
</geneLocation>
<accession>A0A3G4RTJ1</accession>
<name>A0A3G4RTJ1_ECOLX</name>
<sequence>MHFDGVLDEISSIMGTDITAHLYLCKVNPNKKKFPKLDAILPSFNI</sequence>
<dbReference type="AlphaFoldDB" id="A0A3G4RTJ1"/>
<keyword evidence="1" id="KW-0614">Plasmid</keyword>
<protein>
    <submittedName>
        <fullName evidence="1">ParA family protein</fullName>
    </submittedName>
</protein>
<gene>
    <name evidence="1" type="ORF">D0368_00263</name>
</gene>